<evidence type="ECO:0000313" key="6">
    <source>
        <dbReference type="Proteomes" id="UP000003959"/>
    </source>
</evidence>
<dbReference type="Pfam" id="PF13649">
    <property type="entry name" value="Methyltransf_25"/>
    <property type="match status" value="1"/>
</dbReference>
<name>F4Y3G7_9CYAN</name>
<dbReference type="eggNOG" id="COG2226">
    <property type="taxonomic scope" value="Bacteria"/>
</dbReference>
<evidence type="ECO:0000259" key="4">
    <source>
        <dbReference type="Pfam" id="PF13649"/>
    </source>
</evidence>
<dbReference type="SUPFAM" id="SSF53335">
    <property type="entry name" value="S-adenosyl-L-methionine-dependent methyltransferases"/>
    <property type="match status" value="1"/>
</dbReference>
<keyword evidence="2" id="KW-0808">Transferase</keyword>
<keyword evidence="3" id="KW-0949">S-adenosyl-L-methionine</keyword>
<reference evidence="6" key="1">
    <citation type="journal article" date="2011" name="Proc. Natl. Acad. Sci. U.S.A.">
        <title>Genomic insights into the physiology and ecology of the marine filamentous cyanobacterium Lyngbya majuscula.</title>
        <authorList>
            <person name="Jones A.C."/>
            <person name="Monroe E.A."/>
            <person name="Podell S."/>
            <person name="Hess W.R."/>
            <person name="Klages S."/>
            <person name="Esquenazi E."/>
            <person name="Niessen S."/>
            <person name="Hoover H."/>
            <person name="Rothmann M."/>
            <person name="Lasken R.S."/>
            <person name="Yates J.R.III."/>
            <person name="Reinhardt R."/>
            <person name="Kube M."/>
            <person name="Burkart M.D."/>
            <person name="Allen E.E."/>
            <person name="Dorrestein P.C."/>
            <person name="Gerwick W.H."/>
            <person name="Gerwick L."/>
        </authorList>
    </citation>
    <scope>NUCLEOTIDE SEQUENCE [LARGE SCALE GENOMIC DNA]</scope>
    <source>
        <strain evidence="6">3L</strain>
    </source>
</reference>
<evidence type="ECO:0000256" key="1">
    <source>
        <dbReference type="ARBA" id="ARBA00022603"/>
    </source>
</evidence>
<dbReference type="HOGENOM" id="CLU_612261_0_0_3"/>
<feature type="domain" description="Methyltransferase" evidence="4">
    <location>
        <begin position="234"/>
        <end position="330"/>
    </location>
</feature>
<keyword evidence="5" id="KW-0830">Ubiquinone</keyword>
<organism evidence="5 6">
    <name type="scientific">Moorena producens 3L</name>
    <dbReference type="NCBI Taxonomy" id="489825"/>
    <lineage>
        <taxon>Bacteria</taxon>
        <taxon>Bacillati</taxon>
        <taxon>Cyanobacteriota</taxon>
        <taxon>Cyanophyceae</taxon>
        <taxon>Coleofasciculales</taxon>
        <taxon>Coleofasciculaceae</taxon>
        <taxon>Moorena</taxon>
    </lineage>
</organism>
<keyword evidence="6" id="KW-1185">Reference proteome</keyword>
<dbReference type="PANTHER" id="PTHR43464">
    <property type="entry name" value="METHYLTRANSFERASE"/>
    <property type="match status" value="1"/>
</dbReference>
<dbReference type="OrthoDB" id="449182at2"/>
<dbReference type="CDD" id="cd02440">
    <property type="entry name" value="AdoMet_MTases"/>
    <property type="match status" value="1"/>
</dbReference>
<dbReference type="InterPro" id="IPR029063">
    <property type="entry name" value="SAM-dependent_MTases_sf"/>
</dbReference>
<accession>F4Y3G7</accession>
<evidence type="ECO:0000256" key="3">
    <source>
        <dbReference type="ARBA" id="ARBA00022691"/>
    </source>
</evidence>
<dbReference type="AlphaFoldDB" id="F4Y3G7"/>
<evidence type="ECO:0000256" key="2">
    <source>
        <dbReference type="ARBA" id="ARBA00022679"/>
    </source>
</evidence>
<dbReference type="InterPro" id="IPR041698">
    <property type="entry name" value="Methyltransf_25"/>
</dbReference>
<keyword evidence="1 5" id="KW-0489">Methyltransferase</keyword>
<dbReference type="RefSeq" id="WP_008191335.1">
    <property type="nucleotide sequence ID" value="NZ_GL890973.1"/>
</dbReference>
<proteinExistence type="predicted"/>
<dbReference type="EMBL" id="GL890973">
    <property type="protein sequence ID" value="EGJ28643.1"/>
    <property type="molecule type" value="Genomic_DNA"/>
</dbReference>
<protein>
    <submittedName>
        <fullName evidence="5">Methylase involved in ubiquinone/menaquinone biosynthesis</fullName>
    </submittedName>
</protein>
<dbReference type="PANTHER" id="PTHR43464:SF19">
    <property type="entry name" value="UBIQUINONE BIOSYNTHESIS O-METHYLTRANSFERASE, MITOCHONDRIAL"/>
    <property type="match status" value="1"/>
</dbReference>
<gene>
    <name evidence="5" type="ORF">LYNGBM3L_71000</name>
</gene>
<sequence>MNFINTDDLVNGLADLRVNGPVGVIGSQAKEVFALLAQKWNPLGESAAQCTYEQIEDLTSLEGQKQYYDLLILLPGVLDSVHQVEERYQKIVTLAQTLGPDGRIVVMVVDPPNLGLMERHWDDGVEVIDQITKPVTVDWIGGVRHHSDGKEKMEKTAILTRSEILLSFAAAGLMLEEDPLTRKNTNPFLGLQRFVACRGLRSQYSSGELYDVLISLPEDYKAFVLSYISPGMEVLELASGSGRFSIHLLEKGAQVTGIEIDAGMLNQARVNLSDWLKKGQLELIHGDIRRFELKRQFDFAFLSGEVLGEISEVEDRYRAFQCISTHLKPGARLLIITDNPGYYLQGGYRRTITRSRQLPDGNFVKMTEDRSYDPIGMYQMTILQYLVSSKESCFHFSHPRKTGIVLPNEIRLQAHLTGFRLVEEYANYQRDELLPSSPRAIYILEKS</sequence>
<evidence type="ECO:0000313" key="5">
    <source>
        <dbReference type="EMBL" id="EGJ28643.1"/>
    </source>
</evidence>
<dbReference type="Proteomes" id="UP000003959">
    <property type="component" value="Unassembled WGS sequence"/>
</dbReference>
<dbReference type="Gene3D" id="3.40.50.150">
    <property type="entry name" value="Vaccinia Virus protein VP39"/>
    <property type="match status" value="1"/>
</dbReference>
<dbReference type="GO" id="GO:0032259">
    <property type="term" value="P:methylation"/>
    <property type="evidence" value="ECO:0007669"/>
    <property type="project" value="UniProtKB-KW"/>
</dbReference>
<dbReference type="GO" id="GO:0008168">
    <property type="term" value="F:methyltransferase activity"/>
    <property type="evidence" value="ECO:0007669"/>
    <property type="project" value="UniProtKB-KW"/>
</dbReference>